<evidence type="ECO:0000313" key="6">
    <source>
        <dbReference type="Proteomes" id="UP001501195"/>
    </source>
</evidence>
<dbReference type="Pfam" id="PF00356">
    <property type="entry name" value="LacI"/>
    <property type="match status" value="1"/>
</dbReference>
<dbReference type="GO" id="GO:0003677">
    <property type="term" value="F:DNA binding"/>
    <property type="evidence" value="ECO:0007669"/>
    <property type="project" value="UniProtKB-KW"/>
</dbReference>
<dbReference type="InterPro" id="IPR000843">
    <property type="entry name" value="HTH_LacI"/>
</dbReference>
<feature type="domain" description="HTH lacI-type" evidence="4">
    <location>
        <begin position="3"/>
        <end position="57"/>
    </location>
</feature>
<reference evidence="6" key="1">
    <citation type="journal article" date="2019" name="Int. J. Syst. Evol. Microbiol.">
        <title>The Global Catalogue of Microorganisms (GCM) 10K type strain sequencing project: providing services to taxonomists for standard genome sequencing and annotation.</title>
        <authorList>
            <consortium name="The Broad Institute Genomics Platform"/>
            <consortium name="The Broad Institute Genome Sequencing Center for Infectious Disease"/>
            <person name="Wu L."/>
            <person name="Ma J."/>
        </authorList>
    </citation>
    <scope>NUCLEOTIDE SEQUENCE [LARGE SCALE GENOMIC DNA]</scope>
    <source>
        <strain evidence="6">JCM 18126</strain>
    </source>
</reference>
<dbReference type="SUPFAM" id="SSF47413">
    <property type="entry name" value="lambda repressor-like DNA-binding domains"/>
    <property type="match status" value="1"/>
</dbReference>
<accession>A0ABP9H980</accession>
<proteinExistence type="predicted"/>
<dbReference type="InterPro" id="IPR046335">
    <property type="entry name" value="LacI/GalR-like_sensor"/>
</dbReference>
<dbReference type="PROSITE" id="PS50932">
    <property type="entry name" value="HTH_LACI_2"/>
    <property type="match status" value="1"/>
</dbReference>
<dbReference type="InterPro" id="IPR028082">
    <property type="entry name" value="Peripla_BP_I"/>
</dbReference>
<evidence type="ECO:0000259" key="4">
    <source>
        <dbReference type="PROSITE" id="PS50932"/>
    </source>
</evidence>
<dbReference type="RefSeq" id="WP_345710698.1">
    <property type="nucleotide sequence ID" value="NZ_BAABIL010000052.1"/>
</dbReference>
<sequence length="339" mass="35791">MAVGMREVAAHAGVSLRTVSNVVNDYPHVSPAMRERVQRSLDALGYRMNTAARSLSAGRTGMVALAIPDFTTPYFAELAHAVVTAAERRKFTVLIEVTHGERERELAVLGGGRTHLTDGVLLSPLALTAEDLAGAQPRVPAVLLGDLVAQGPLDHVGVPNREAARVAVEHLLALGRRRIAALGVQSGSRGTAALRLEGYCDALAAAGIRPLRRWRFGAEEWSREAGAAAVERMLAAPGPRPDAVFAFSDTLALGALRALLHAGVDVPGEVALVGFDDVEEARYTSPSLSSVSPATGEIAESALVLLEEQVERPRARGLGRQVSTPYALQVRESTAGVEA</sequence>
<dbReference type="InterPro" id="IPR010982">
    <property type="entry name" value="Lambda_DNA-bd_dom_sf"/>
</dbReference>
<dbReference type="PANTHER" id="PTHR30146">
    <property type="entry name" value="LACI-RELATED TRANSCRIPTIONAL REPRESSOR"/>
    <property type="match status" value="1"/>
</dbReference>
<dbReference type="PROSITE" id="PS00356">
    <property type="entry name" value="HTH_LACI_1"/>
    <property type="match status" value="1"/>
</dbReference>
<protein>
    <submittedName>
        <fullName evidence="5">LacI family DNA-binding transcriptional regulator</fullName>
    </submittedName>
</protein>
<dbReference type="Gene3D" id="1.10.260.40">
    <property type="entry name" value="lambda repressor-like DNA-binding domains"/>
    <property type="match status" value="1"/>
</dbReference>
<dbReference type="PANTHER" id="PTHR30146:SF109">
    <property type="entry name" value="HTH-TYPE TRANSCRIPTIONAL REGULATOR GALS"/>
    <property type="match status" value="1"/>
</dbReference>
<dbReference type="CDD" id="cd01392">
    <property type="entry name" value="HTH_LacI"/>
    <property type="match status" value="1"/>
</dbReference>
<keyword evidence="1" id="KW-0805">Transcription regulation</keyword>
<organism evidence="5 6">
    <name type="scientific">Kineococcus glutinatus</name>
    <dbReference type="NCBI Taxonomy" id="1070872"/>
    <lineage>
        <taxon>Bacteria</taxon>
        <taxon>Bacillati</taxon>
        <taxon>Actinomycetota</taxon>
        <taxon>Actinomycetes</taxon>
        <taxon>Kineosporiales</taxon>
        <taxon>Kineosporiaceae</taxon>
        <taxon>Kineococcus</taxon>
    </lineage>
</organism>
<keyword evidence="2 5" id="KW-0238">DNA-binding</keyword>
<dbReference type="CDD" id="cd06267">
    <property type="entry name" value="PBP1_LacI_sugar_binding-like"/>
    <property type="match status" value="1"/>
</dbReference>
<gene>
    <name evidence="5" type="ORF">GCM10023225_04520</name>
</gene>
<dbReference type="SUPFAM" id="SSF53822">
    <property type="entry name" value="Periplasmic binding protein-like I"/>
    <property type="match status" value="1"/>
</dbReference>
<keyword evidence="6" id="KW-1185">Reference proteome</keyword>
<evidence type="ECO:0000313" key="5">
    <source>
        <dbReference type="EMBL" id="GAA4964529.1"/>
    </source>
</evidence>
<dbReference type="Proteomes" id="UP001501195">
    <property type="component" value="Unassembled WGS sequence"/>
</dbReference>
<dbReference type="Gene3D" id="3.40.50.2300">
    <property type="match status" value="2"/>
</dbReference>
<name>A0ABP9H980_9ACTN</name>
<dbReference type="EMBL" id="BAABIL010000052">
    <property type="protein sequence ID" value="GAA4964529.1"/>
    <property type="molecule type" value="Genomic_DNA"/>
</dbReference>
<dbReference type="SMART" id="SM00354">
    <property type="entry name" value="HTH_LACI"/>
    <property type="match status" value="1"/>
</dbReference>
<comment type="caution">
    <text evidence="5">The sequence shown here is derived from an EMBL/GenBank/DDBJ whole genome shotgun (WGS) entry which is preliminary data.</text>
</comment>
<keyword evidence="3" id="KW-0804">Transcription</keyword>
<evidence type="ECO:0000256" key="2">
    <source>
        <dbReference type="ARBA" id="ARBA00023125"/>
    </source>
</evidence>
<dbReference type="Pfam" id="PF13377">
    <property type="entry name" value="Peripla_BP_3"/>
    <property type="match status" value="1"/>
</dbReference>
<evidence type="ECO:0000256" key="1">
    <source>
        <dbReference type="ARBA" id="ARBA00023015"/>
    </source>
</evidence>
<evidence type="ECO:0000256" key="3">
    <source>
        <dbReference type="ARBA" id="ARBA00023163"/>
    </source>
</evidence>